<comment type="caution">
    <text evidence="3">The sequence shown here is derived from an EMBL/GenBank/DDBJ whole genome shotgun (WGS) entry which is preliminary data.</text>
</comment>
<dbReference type="InterPro" id="IPR045794">
    <property type="entry name" value="Trypco1"/>
</dbReference>
<reference evidence="3 4" key="1">
    <citation type="journal article" date="2023" name="PLoS ONE">
        <title>Complete genome assembly of Hawai'i environmental nontuberculous mycobacteria reveals unexpected co-isolation with methylobacteria.</title>
        <authorList>
            <person name="Hendrix J."/>
            <person name="Epperson L.E."/>
            <person name="Tong E.I."/>
            <person name="Chan Y.L."/>
            <person name="Hasan N.A."/>
            <person name="Dawrs S.N."/>
            <person name="Norton G.J."/>
            <person name="Virdi R."/>
            <person name="Crooks J.L."/>
            <person name="Chan E.D."/>
            <person name="Honda J.R."/>
            <person name="Strong M."/>
        </authorList>
    </citation>
    <scope>NUCLEOTIDE SEQUENCE [LARGE SCALE GENOMIC DNA]</scope>
    <source>
        <strain evidence="3 4">NJH_HI04-1</strain>
    </source>
</reference>
<dbReference type="RefSeq" id="WP_244533704.1">
    <property type="nucleotide sequence ID" value="NZ_JAQYXP010000004.1"/>
</dbReference>
<evidence type="ECO:0000313" key="3">
    <source>
        <dbReference type="EMBL" id="MEN3237527.1"/>
    </source>
</evidence>
<feature type="compositionally biased region" description="Basic residues" evidence="1">
    <location>
        <begin position="1"/>
        <end position="16"/>
    </location>
</feature>
<sequence length="144" mass="15715">MSRRSHPLRTRRSRRKSAVDESRRCRRGSSESSSGGDPDHDGPDDSRIAGRAPSPDRRARGRGDGGDRHRRRRRAQDQGQFEAALGSLAGLVKAMEETVGALPNRPDGIKMEFGASLTGECDLWIVSGDTEAEFEVTLTLGKGK</sequence>
<name>A0ABV0A148_9HYPH</name>
<evidence type="ECO:0000259" key="2">
    <source>
        <dbReference type="Pfam" id="PF19493"/>
    </source>
</evidence>
<feature type="region of interest" description="Disordered" evidence="1">
    <location>
        <begin position="1"/>
        <end position="81"/>
    </location>
</feature>
<dbReference type="Proteomes" id="UP001407347">
    <property type="component" value="Unassembled WGS sequence"/>
</dbReference>
<accession>A0ABV0A148</accession>
<organism evidence="3 4">
    <name type="scientific">Methylobacterium ajmalii</name>
    <dbReference type="NCBI Taxonomy" id="2738439"/>
    <lineage>
        <taxon>Bacteria</taxon>
        <taxon>Pseudomonadati</taxon>
        <taxon>Pseudomonadota</taxon>
        <taxon>Alphaproteobacteria</taxon>
        <taxon>Hyphomicrobiales</taxon>
        <taxon>Methylobacteriaceae</taxon>
        <taxon>Methylobacterium</taxon>
    </lineage>
</organism>
<dbReference type="EMBL" id="JAQYXP010000004">
    <property type="protein sequence ID" value="MEN3237527.1"/>
    <property type="molecule type" value="Genomic_DNA"/>
</dbReference>
<keyword evidence="4" id="KW-1185">Reference proteome</keyword>
<dbReference type="Pfam" id="PF19493">
    <property type="entry name" value="Trypco1"/>
    <property type="match status" value="1"/>
</dbReference>
<protein>
    <submittedName>
        <fullName evidence="3">CU044_2847 family protein</fullName>
    </submittedName>
</protein>
<feature type="compositionally biased region" description="Basic and acidic residues" evidence="1">
    <location>
        <begin position="37"/>
        <end position="67"/>
    </location>
</feature>
<evidence type="ECO:0000256" key="1">
    <source>
        <dbReference type="SAM" id="MobiDB-lite"/>
    </source>
</evidence>
<dbReference type="NCBIfam" id="NF041216">
    <property type="entry name" value="CU044_2847_fam"/>
    <property type="match status" value="1"/>
</dbReference>
<evidence type="ECO:0000313" key="4">
    <source>
        <dbReference type="Proteomes" id="UP001407347"/>
    </source>
</evidence>
<gene>
    <name evidence="3" type="ORF">PUR29_28905</name>
</gene>
<feature type="domain" description="Trypsin-co-occurring" evidence="2">
    <location>
        <begin position="61"/>
        <end position="139"/>
    </location>
</feature>
<proteinExistence type="predicted"/>